<dbReference type="Pfam" id="PF14870">
    <property type="entry name" value="PSII_BNR"/>
    <property type="match status" value="2"/>
</dbReference>
<sequence>MGFIYQALMALVVACCACAASADTVFRDPLDTPALHSDKAGHSMLVGVTRTPGGRWVAVGRRGHVLWSDDAHAWHQAKVPVSVDLVAVSFPSAEHGWAVGHGGVILRSLDGGRSWETQLDGRRLADLLIAHWTPLAAQASETEPGARLALQDAEWFKDEGPGRPFLDVAFIDEQTGYAVGAYNLILMTTDAGAHWQVLSDRADNPSALHLNAVRLLDRQAYLVGEQGLLLHGNPATGRFEAIQTPYGGTWFGLLARPDLMLLFGLRGTAYASHDQGASWTQVDTGTQGTLNAGASLADGRVVLVTAEGRVLLSDDASAGHFRAVPVDSTQPLYGIATGQNATAVAVGAAGVRLFDLAADAASR</sequence>
<dbReference type="PANTHER" id="PTHR47199">
    <property type="entry name" value="PHOTOSYSTEM II STABILITY/ASSEMBLY FACTOR HCF136, CHLOROPLASTIC"/>
    <property type="match status" value="1"/>
</dbReference>
<dbReference type="PANTHER" id="PTHR47199:SF2">
    <property type="entry name" value="PHOTOSYSTEM II STABILITY_ASSEMBLY FACTOR HCF136, CHLOROPLASTIC"/>
    <property type="match status" value="1"/>
</dbReference>
<evidence type="ECO:0000313" key="6">
    <source>
        <dbReference type="Proteomes" id="UP000077752"/>
    </source>
</evidence>
<comment type="caution">
    <text evidence="5">The sequence shown here is derived from an EMBL/GenBank/DDBJ whole genome shotgun (WGS) entry which is preliminary data.</text>
</comment>
<evidence type="ECO:0000256" key="2">
    <source>
        <dbReference type="ARBA" id="ARBA00023276"/>
    </source>
</evidence>
<reference evidence="5 6" key="1">
    <citation type="submission" date="2016-03" db="EMBL/GenBank/DDBJ databases">
        <title>Draft Genome Assembly of Pseudomonas putida strain CBF10-2.</title>
        <authorList>
            <person name="Iyer R.S."/>
            <person name="Damania A."/>
        </authorList>
    </citation>
    <scope>NUCLEOTIDE SEQUENCE [LARGE SCALE GENOMIC DNA]</scope>
    <source>
        <strain evidence="5 6">CBF10-2</strain>
    </source>
</reference>
<evidence type="ECO:0000256" key="1">
    <source>
        <dbReference type="ARBA" id="ARBA00022531"/>
    </source>
</evidence>
<protein>
    <recommendedName>
        <fullName evidence="4">Photosynthesis system II assembly factor Ycf48/Hcf136-like domain-containing protein</fullName>
    </recommendedName>
</protein>
<dbReference type="Gene3D" id="2.130.10.10">
    <property type="entry name" value="YVTN repeat-like/Quinoprotein amine dehydrogenase"/>
    <property type="match status" value="1"/>
</dbReference>
<feature type="chain" id="PRO_5008074084" description="Photosynthesis system II assembly factor Ycf48/Hcf136-like domain-containing protein" evidence="3">
    <location>
        <begin position="23"/>
        <end position="363"/>
    </location>
</feature>
<keyword evidence="2" id="KW-0604">Photosystem II</keyword>
<dbReference type="InterPro" id="IPR015943">
    <property type="entry name" value="WD40/YVTN_repeat-like_dom_sf"/>
</dbReference>
<dbReference type="InterPro" id="IPR028203">
    <property type="entry name" value="PSII_CF48-like_dom"/>
</dbReference>
<gene>
    <name evidence="5" type="ORF">AYO28_07380</name>
</gene>
<dbReference type="SUPFAM" id="SSF110296">
    <property type="entry name" value="Oligoxyloglucan reducing end-specific cellobiohydrolase"/>
    <property type="match status" value="1"/>
</dbReference>
<dbReference type="Proteomes" id="UP000077752">
    <property type="component" value="Unassembled WGS sequence"/>
</dbReference>
<dbReference type="GO" id="GO:0015979">
    <property type="term" value="P:photosynthesis"/>
    <property type="evidence" value="ECO:0007669"/>
    <property type="project" value="UniProtKB-KW"/>
</dbReference>
<accession>A0A177SX18</accession>
<feature type="domain" description="Photosynthesis system II assembly factor Ycf48/Hcf136-like" evidence="4">
    <location>
        <begin position="165"/>
        <end position="310"/>
    </location>
</feature>
<dbReference type="EMBL" id="LUCV01000004">
    <property type="protein sequence ID" value="OAI94841.1"/>
    <property type="molecule type" value="Genomic_DNA"/>
</dbReference>
<organism evidence="5 6">
    <name type="scientific">Pseudomonas putida</name>
    <name type="common">Arthrobacter siderocapsulatus</name>
    <dbReference type="NCBI Taxonomy" id="303"/>
    <lineage>
        <taxon>Bacteria</taxon>
        <taxon>Pseudomonadati</taxon>
        <taxon>Pseudomonadota</taxon>
        <taxon>Gammaproteobacteria</taxon>
        <taxon>Pseudomonadales</taxon>
        <taxon>Pseudomonadaceae</taxon>
        <taxon>Pseudomonas</taxon>
    </lineage>
</organism>
<keyword evidence="1" id="KW-0602">Photosynthesis</keyword>
<proteinExistence type="predicted"/>
<dbReference type="RefSeq" id="WP_064301410.1">
    <property type="nucleotide sequence ID" value="NZ_LUCV01000004.1"/>
</dbReference>
<evidence type="ECO:0000256" key="3">
    <source>
        <dbReference type="SAM" id="SignalP"/>
    </source>
</evidence>
<evidence type="ECO:0000259" key="4">
    <source>
        <dbReference type="Pfam" id="PF14870"/>
    </source>
</evidence>
<feature type="signal peptide" evidence="3">
    <location>
        <begin position="1"/>
        <end position="22"/>
    </location>
</feature>
<evidence type="ECO:0000313" key="5">
    <source>
        <dbReference type="EMBL" id="OAI94841.1"/>
    </source>
</evidence>
<name>A0A177SX18_PSEPU</name>
<feature type="domain" description="Photosynthesis system II assembly factor Ycf48/Hcf136-like" evidence="4">
    <location>
        <begin position="70"/>
        <end position="118"/>
    </location>
</feature>
<dbReference type="GO" id="GO:0009523">
    <property type="term" value="C:photosystem II"/>
    <property type="evidence" value="ECO:0007669"/>
    <property type="project" value="UniProtKB-KW"/>
</dbReference>
<keyword evidence="3" id="KW-0732">Signal</keyword>
<dbReference type="AlphaFoldDB" id="A0A177SX18"/>